<evidence type="ECO:0000313" key="2">
    <source>
        <dbReference type="EMBL" id="MPC77538.1"/>
    </source>
</evidence>
<protein>
    <submittedName>
        <fullName evidence="2">Uncharacterized protein</fullName>
    </submittedName>
</protein>
<proteinExistence type="predicted"/>
<comment type="caution">
    <text evidence="2">The sequence shown here is derived from an EMBL/GenBank/DDBJ whole genome shotgun (WGS) entry which is preliminary data.</text>
</comment>
<organism evidence="2 3">
    <name type="scientific">Portunus trituberculatus</name>
    <name type="common">Swimming crab</name>
    <name type="synonym">Neptunus trituberculatus</name>
    <dbReference type="NCBI Taxonomy" id="210409"/>
    <lineage>
        <taxon>Eukaryota</taxon>
        <taxon>Metazoa</taxon>
        <taxon>Ecdysozoa</taxon>
        <taxon>Arthropoda</taxon>
        <taxon>Crustacea</taxon>
        <taxon>Multicrustacea</taxon>
        <taxon>Malacostraca</taxon>
        <taxon>Eumalacostraca</taxon>
        <taxon>Eucarida</taxon>
        <taxon>Decapoda</taxon>
        <taxon>Pleocyemata</taxon>
        <taxon>Brachyura</taxon>
        <taxon>Eubrachyura</taxon>
        <taxon>Portunoidea</taxon>
        <taxon>Portunidae</taxon>
        <taxon>Portuninae</taxon>
        <taxon>Portunus</taxon>
    </lineage>
</organism>
<keyword evidence="3" id="KW-1185">Reference proteome</keyword>
<dbReference type="Proteomes" id="UP000324222">
    <property type="component" value="Unassembled WGS sequence"/>
</dbReference>
<name>A0A5B7I9H8_PORTR</name>
<sequence>MHLLPTTTATIILTSTTTIIIIIISTTCMTPPHNTELPPPSLCQHPLFQPFPNQTQETSCIIPISGMMTVLG</sequence>
<keyword evidence="1" id="KW-0812">Transmembrane</keyword>
<keyword evidence="1" id="KW-0472">Membrane</keyword>
<dbReference type="EMBL" id="VSRR010046082">
    <property type="protein sequence ID" value="MPC77538.1"/>
    <property type="molecule type" value="Genomic_DNA"/>
</dbReference>
<dbReference type="AlphaFoldDB" id="A0A5B7I9H8"/>
<evidence type="ECO:0000313" key="3">
    <source>
        <dbReference type="Proteomes" id="UP000324222"/>
    </source>
</evidence>
<reference evidence="2 3" key="1">
    <citation type="submission" date="2019-05" db="EMBL/GenBank/DDBJ databases">
        <title>Another draft genome of Portunus trituberculatus and its Hox gene families provides insights of decapod evolution.</title>
        <authorList>
            <person name="Jeong J.-H."/>
            <person name="Song I."/>
            <person name="Kim S."/>
            <person name="Choi T."/>
            <person name="Kim D."/>
            <person name="Ryu S."/>
            <person name="Kim W."/>
        </authorList>
    </citation>
    <scope>NUCLEOTIDE SEQUENCE [LARGE SCALE GENOMIC DNA]</scope>
    <source>
        <tissue evidence="2">Muscle</tissue>
    </source>
</reference>
<keyword evidence="1" id="KW-1133">Transmembrane helix</keyword>
<feature type="transmembrane region" description="Helical" evidence="1">
    <location>
        <begin position="6"/>
        <end position="24"/>
    </location>
</feature>
<accession>A0A5B7I9H8</accession>
<gene>
    <name evidence="2" type="ORF">E2C01_071995</name>
</gene>
<evidence type="ECO:0000256" key="1">
    <source>
        <dbReference type="SAM" id="Phobius"/>
    </source>
</evidence>